<dbReference type="SUPFAM" id="SSF51735">
    <property type="entry name" value="NAD(P)-binding Rossmann-fold domains"/>
    <property type="match status" value="1"/>
</dbReference>
<dbReference type="EMBL" id="CM009290">
    <property type="protein sequence ID" value="PNT53749.1"/>
    <property type="molecule type" value="Genomic_DNA"/>
</dbReference>
<accession>B9GKG3</accession>
<sequence>MEYHFTQILQPCWELMRVVDLVKIPRVSQTITCPVPGGRFPELNVCGHDYPTKDGNGAFEKASDKKIPVKLCPRKPGNAPNVYAPTEKAEKELGWKAKYGRGGDVQRTMLMGSLHTENNAHGFTAQAIPDQSTAHGPQ</sequence>
<dbReference type="PANTHER" id="PTHR43725">
    <property type="entry name" value="UDP-GLUCOSE 4-EPIMERASE"/>
    <property type="match status" value="1"/>
</dbReference>
<name>B9GKG3_POPTR</name>
<dbReference type="STRING" id="3694.B9GKG3"/>
<evidence type="ECO:0000313" key="1">
    <source>
        <dbReference type="EMBL" id="PNT53749.1"/>
    </source>
</evidence>
<protein>
    <recommendedName>
        <fullName evidence="3">NAD(P)-binding domain-containing protein</fullName>
    </recommendedName>
</protein>
<evidence type="ECO:0008006" key="3">
    <source>
        <dbReference type="Google" id="ProtNLM"/>
    </source>
</evidence>
<dbReference type="HOGENOM" id="CLU_1858665_0_0_1"/>
<evidence type="ECO:0000313" key="2">
    <source>
        <dbReference type="Proteomes" id="UP000006729"/>
    </source>
</evidence>
<dbReference type="InParanoid" id="B9GKG3"/>
<dbReference type="Gene3D" id="3.90.25.10">
    <property type="entry name" value="UDP-galactose 4-epimerase, domain 1"/>
    <property type="match status" value="1"/>
</dbReference>
<dbReference type="InterPro" id="IPR036291">
    <property type="entry name" value="NAD(P)-bd_dom_sf"/>
</dbReference>
<reference evidence="1 2" key="1">
    <citation type="journal article" date="2006" name="Science">
        <title>The genome of black cottonwood, Populus trichocarpa (Torr. &amp; Gray).</title>
        <authorList>
            <person name="Tuskan G.A."/>
            <person name="Difazio S."/>
            <person name="Jansson S."/>
            <person name="Bohlmann J."/>
            <person name="Grigoriev I."/>
            <person name="Hellsten U."/>
            <person name="Putnam N."/>
            <person name="Ralph S."/>
            <person name="Rombauts S."/>
            <person name="Salamov A."/>
            <person name="Schein J."/>
            <person name="Sterck L."/>
            <person name="Aerts A."/>
            <person name="Bhalerao R.R."/>
            <person name="Bhalerao R.P."/>
            <person name="Blaudez D."/>
            <person name="Boerjan W."/>
            <person name="Brun A."/>
            <person name="Brunner A."/>
            <person name="Busov V."/>
            <person name="Campbell M."/>
            <person name="Carlson J."/>
            <person name="Chalot M."/>
            <person name="Chapman J."/>
            <person name="Chen G.L."/>
            <person name="Cooper D."/>
            <person name="Coutinho P.M."/>
            <person name="Couturier J."/>
            <person name="Covert S."/>
            <person name="Cronk Q."/>
            <person name="Cunningham R."/>
            <person name="Davis J."/>
            <person name="Degroeve S."/>
            <person name="Dejardin A."/>
            <person name="Depamphilis C."/>
            <person name="Detter J."/>
            <person name="Dirks B."/>
            <person name="Dubchak I."/>
            <person name="Duplessis S."/>
            <person name="Ehlting J."/>
            <person name="Ellis B."/>
            <person name="Gendler K."/>
            <person name="Goodstein D."/>
            <person name="Gribskov M."/>
            <person name="Grimwood J."/>
            <person name="Groover A."/>
            <person name="Gunter L."/>
            <person name="Hamberger B."/>
            <person name="Heinze B."/>
            <person name="Helariutta Y."/>
            <person name="Henrissat B."/>
            <person name="Holligan D."/>
            <person name="Holt R."/>
            <person name="Huang W."/>
            <person name="Islam-Faridi N."/>
            <person name="Jones S."/>
            <person name="Jones-Rhoades M."/>
            <person name="Jorgensen R."/>
            <person name="Joshi C."/>
            <person name="Kangasjarvi J."/>
            <person name="Karlsson J."/>
            <person name="Kelleher C."/>
            <person name="Kirkpatrick R."/>
            <person name="Kirst M."/>
            <person name="Kohler A."/>
            <person name="Kalluri U."/>
            <person name="Larimer F."/>
            <person name="Leebens-Mack J."/>
            <person name="Leple J.C."/>
            <person name="Locascio P."/>
            <person name="Lou Y."/>
            <person name="Lucas S."/>
            <person name="Martin F."/>
            <person name="Montanini B."/>
            <person name="Napoli C."/>
            <person name="Nelson D.R."/>
            <person name="Nelson C."/>
            <person name="Nieminen K."/>
            <person name="Nilsson O."/>
            <person name="Pereda V."/>
            <person name="Peter G."/>
            <person name="Philippe R."/>
            <person name="Pilate G."/>
            <person name="Poliakov A."/>
            <person name="Razumovskaya J."/>
            <person name="Richardson P."/>
            <person name="Rinaldi C."/>
            <person name="Ritland K."/>
            <person name="Rouze P."/>
            <person name="Ryaboy D."/>
            <person name="Schmutz J."/>
            <person name="Schrader J."/>
            <person name="Segerman B."/>
            <person name="Shin H."/>
            <person name="Siddiqui A."/>
            <person name="Sterky F."/>
            <person name="Terry A."/>
            <person name="Tsai C.J."/>
            <person name="Uberbacher E."/>
            <person name="Unneberg P."/>
            <person name="Vahala J."/>
            <person name="Wall K."/>
            <person name="Wessler S."/>
            <person name="Yang G."/>
            <person name="Yin T."/>
            <person name="Douglas C."/>
            <person name="Marra M."/>
            <person name="Sandberg G."/>
            <person name="Van de Peer Y."/>
            <person name="Rokhsar D."/>
        </authorList>
    </citation>
    <scope>NUCLEOTIDE SEQUENCE [LARGE SCALE GENOMIC DNA]</scope>
    <source>
        <strain evidence="2">cv. Nisqually</strain>
    </source>
</reference>
<dbReference type="AlphaFoldDB" id="B9GKG3"/>
<proteinExistence type="predicted"/>
<dbReference type="Proteomes" id="UP000006729">
    <property type="component" value="Chromosome 1"/>
</dbReference>
<dbReference type="eggNOG" id="KOG1371">
    <property type="taxonomic scope" value="Eukaryota"/>
</dbReference>
<organism evidence="1 2">
    <name type="scientific">Populus trichocarpa</name>
    <name type="common">Western balsam poplar</name>
    <name type="synonym">Populus balsamifera subsp. trichocarpa</name>
    <dbReference type="NCBI Taxonomy" id="3694"/>
    <lineage>
        <taxon>Eukaryota</taxon>
        <taxon>Viridiplantae</taxon>
        <taxon>Streptophyta</taxon>
        <taxon>Embryophyta</taxon>
        <taxon>Tracheophyta</taxon>
        <taxon>Spermatophyta</taxon>
        <taxon>Magnoliopsida</taxon>
        <taxon>eudicotyledons</taxon>
        <taxon>Gunneridae</taxon>
        <taxon>Pentapetalae</taxon>
        <taxon>rosids</taxon>
        <taxon>fabids</taxon>
        <taxon>Malpighiales</taxon>
        <taxon>Salicaceae</taxon>
        <taxon>Saliceae</taxon>
        <taxon>Populus</taxon>
    </lineage>
</organism>
<keyword evidence="2" id="KW-1185">Reference proteome</keyword>
<gene>
    <name evidence="1" type="ORF">POPTR_001G102700</name>
</gene>
<dbReference type="PANTHER" id="PTHR43725:SF15">
    <property type="entry name" value="BIFUNCTIONAL UDP-GLUCOSE 4-EPIMERASE AND UDP-XYLOSE 4-EPIMERASE 1"/>
    <property type="match status" value="1"/>
</dbReference>